<evidence type="ECO:0000313" key="2">
    <source>
        <dbReference type="Proteomes" id="UP000486903"/>
    </source>
</evidence>
<reference evidence="1 2" key="1">
    <citation type="submission" date="2019-04" db="EMBL/GenBank/DDBJ databases">
        <title>Genome sequencing of Clostridium botulinum Groups I-IV and Clostridium butyricum.</title>
        <authorList>
            <person name="Brunt J."/>
            <person name="Van Vliet A.H.M."/>
            <person name="Stringer S.C."/>
            <person name="Carter A.T."/>
            <person name="Peck M.W."/>
        </authorList>
    </citation>
    <scope>NUCLEOTIDE SEQUENCE [LARGE SCALE GENOMIC DNA]</scope>
    <source>
        <strain evidence="1 2">BL81</strain>
    </source>
</reference>
<dbReference type="EMBL" id="SXFB01000004">
    <property type="protein sequence ID" value="NFV26166.1"/>
    <property type="molecule type" value="Genomic_DNA"/>
</dbReference>
<organism evidence="1 2">
    <name type="scientific">Clostridium botulinum</name>
    <dbReference type="NCBI Taxonomy" id="1491"/>
    <lineage>
        <taxon>Bacteria</taxon>
        <taxon>Bacillati</taxon>
        <taxon>Bacillota</taxon>
        <taxon>Clostridia</taxon>
        <taxon>Eubacteriales</taxon>
        <taxon>Clostridiaceae</taxon>
        <taxon>Clostridium</taxon>
    </lineage>
</organism>
<evidence type="ECO:0000313" key="1">
    <source>
        <dbReference type="EMBL" id="NFV26166.1"/>
    </source>
</evidence>
<proteinExistence type="predicted"/>
<name>A0A6B4JHF8_CLOBO</name>
<dbReference type="Proteomes" id="UP000486903">
    <property type="component" value="Unassembled WGS sequence"/>
</dbReference>
<dbReference type="RefSeq" id="WP_003373792.1">
    <property type="nucleotide sequence ID" value="NZ_JACBBA010000001.1"/>
</dbReference>
<sequence length="83" mass="9483">MSDEKLNKIAKVLDATTEELKGYINEPIKMKCLNEACPLNLDKMCDNPVVLEGRAPCEGKDIKKKKHTKFKYSDFGYLFAKIE</sequence>
<accession>A0A6B4JHF8</accession>
<protein>
    <submittedName>
        <fullName evidence="1">Uncharacterized protein</fullName>
    </submittedName>
</protein>
<gene>
    <name evidence="1" type="ORF">FDG31_08220</name>
</gene>
<dbReference type="AlphaFoldDB" id="A0A6B4JHF8"/>
<comment type="caution">
    <text evidence="1">The sequence shown here is derived from an EMBL/GenBank/DDBJ whole genome shotgun (WGS) entry which is preliminary data.</text>
</comment>